<evidence type="ECO:0000313" key="13">
    <source>
        <dbReference type="EMBL" id="KAG9069377.1"/>
    </source>
</evidence>
<dbReference type="Pfam" id="PF00271">
    <property type="entry name" value="Helicase_C"/>
    <property type="match status" value="1"/>
</dbReference>
<dbReference type="InterPro" id="IPR049730">
    <property type="entry name" value="SNF2/RAD54-like_C"/>
</dbReference>
<dbReference type="GO" id="GO:0008270">
    <property type="term" value="F:zinc ion binding"/>
    <property type="evidence" value="ECO:0007669"/>
    <property type="project" value="UniProtKB-KW"/>
</dbReference>
<dbReference type="PROSITE" id="PS51194">
    <property type="entry name" value="HELICASE_CTER"/>
    <property type="match status" value="1"/>
</dbReference>
<keyword evidence="8" id="KW-0067">ATP-binding</keyword>
<name>A0A9P7XYB9_9FUNG</name>
<dbReference type="InterPro" id="IPR017907">
    <property type="entry name" value="Znf_RING_CS"/>
</dbReference>
<evidence type="ECO:0000259" key="11">
    <source>
        <dbReference type="PROSITE" id="PS51192"/>
    </source>
</evidence>
<reference evidence="13" key="1">
    <citation type="submission" date="2021-06" db="EMBL/GenBank/DDBJ databases">
        <title>Genome Sequence of Mortierella hyaline Strain SCG-10, a Cold-Adapted, Nitrate-Reducing Fungus Isolated from Soil in Minnesota, USA.</title>
        <authorList>
            <person name="Aldossari N."/>
        </authorList>
    </citation>
    <scope>NUCLEOTIDE SEQUENCE</scope>
    <source>
        <strain evidence="13">SCG-10</strain>
    </source>
</reference>
<keyword evidence="3" id="KW-0547">Nucleotide-binding</keyword>
<dbReference type="PANTHER" id="PTHR45626">
    <property type="entry name" value="TRANSCRIPTION TERMINATION FACTOR 2-RELATED"/>
    <property type="match status" value="1"/>
</dbReference>
<evidence type="ECO:0000256" key="2">
    <source>
        <dbReference type="ARBA" id="ARBA00022723"/>
    </source>
</evidence>
<dbReference type="SMART" id="SM00184">
    <property type="entry name" value="RING"/>
    <property type="match status" value="1"/>
</dbReference>
<evidence type="ECO:0000256" key="5">
    <source>
        <dbReference type="ARBA" id="ARBA00022801"/>
    </source>
</evidence>
<dbReference type="Pfam" id="PF13445">
    <property type="entry name" value="zf-RING_UBOX"/>
    <property type="match status" value="1"/>
</dbReference>
<dbReference type="Pfam" id="PF00176">
    <property type="entry name" value="SNF2-rel_dom"/>
    <property type="match status" value="1"/>
</dbReference>
<keyword evidence="2" id="KW-0479">Metal-binding</keyword>
<dbReference type="PANTHER" id="PTHR45626:SF16">
    <property type="entry name" value="ATP-DEPENDENT HELICASE ULS1"/>
    <property type="match status" value="1"/>
</dbReference>
<evidence type="ECO:0000313" key="14">
    <source>
        <dbReference type="Proteomes" id="UP000707451"/>
    </source>
</evidence>
<dbReference type="PROSITE" id="PS00518">
    <property type="entry name" value="ZF_RING_1"/>
    <property type="match status" value="1"/>
</dbReference>
<dbReference type="GO" id="GO:0005524">
    <property type="term" value="F:ATP binding"/>
    <property type="evidence" value="ECO:0007669"/>
    <property type="project" value="UniProtKB-KW"/>
</dbReference>
<dbReference type="InterPro" id="IPR014001">
    <property type="entry name" value="Helicase_ATP-bd"/>
</dbReference>
<dbReference type="Gene3D" id="3.40.50.300">
    <property type="entry name" value="P-loop containing nucleotide triphosphate hydrolases"/>
    <property type="match status" value="1"/>
</dbReference>
<dbReference type="GO" id="GO:0000724">
    <property type="term" value="P:double-strand break repair via homologous recombination"/>
    <property type="evidence" value="ECO:0007669"/>
    <property type="project" value="TreeGrafter"/>
</dbReference>
<dbReference type="InterPro" id="IPR013083">
    <property type="entry name" value="Znf_RING/FYVE/PHD"/>
</dbReference>
<evidence type="ECO:0000259" key="10">
    <source>
        <dbReference type="PROSITE" id="PS50089"/>
    </source>
</evidence>
<dbReference type="SUPFAM" id="SSF57850">
    <property type="entry name" value="RING/U-box"/>
    <property type="match status" value="1"/>
</dbReference>
<dbReference type="GO" id="GO:0008094">
    <property type="term" value="F:ATP-dependent activity, acting on DNA"/>
    <property type="evidence" value="ECO:0007669"/>
    <property type="project" value="TreeGrafter"/>
</dbReference>
<keyword evidence="4 9" id="KW-0863">Zinc-finger</keyword>
<gene>
    <name evidence="13" type="ORF">KI688_010279</name>
</gene>
<evidence type="ECO:0000256" key="7">
    <source>
        <dbReference type="ARBA" id="ARBA00022833"/>
    </source>
</evidence>
<keyword evidence="5" id="KW-0378">Hydrolase</keyword>
<protein>
    <submittedName>
        <fullName evidence="13">Uncharacterized protein</fullName>
    </submittedName>
</protein>
<dbReference type="GO" id="GO:0004386">
    <property type="term" value="F:helicase activity"/>
    <property type="evidence" value="ECO:0007669"/>
    <property type="project" value="UniProtKB-KW"/>
</dbReference>
<dbReference type="OrthoDB" id="448448at2759"/>
<evidence type="ECO:0000256" key="1">
    <source>
        <dbReference type="ARBA" id="ARBA00007025"/>
    </source>
</evidence>
<dbReference type="InterPro" id="IPR001650">
    <property type="entry name" value="Helicase_C-like"/>
</dbReference>
<dbReference type="InterPro" id="IPR001841">
    <property type="entry name" value="Znf_RING"/>
</dbReference>
<sequence length="498" mass="56455">MTLSGEAGDNSPRKKKPIGALFKAHFHRIILDEAHIIKNKSTKASLACAALASTYRWCLTGTPIQNSVNELYSLIRFLRIRPYCDWDEFRNKISNPMKKQGQYGTAMQRVQALLKAVCLRRTKTSTVDGKPILNLPDRNVEIVHAPFSHDESAFYHALENRIRERFNAYVKAGTVMKNYSNDFDKVTEENAPQGQKAHVEVLLDNLLADIIRRLVEREDDIRECPICMDIGEESVILSACGHIYCRACITDFLTRQEEEDRKCPECRRPANLQNCIPVTDFNARYNKPPEADPKGKGRADEDVVEDILNAPLDIAVPGELDDWISSSKIDKMFDVVRDVTGRREKIIIFSQFTSLLKLIEKPLNQEGIKYLMYDGSMSALERNEAVQRMTHDPSYGVMLISLKCGSLGLNLTVANHVVIMDPWWNPALENQAIDRVHRIGQRKDVFVHRLCIPDSVEDRILELQAKKKSLADGALGEGDVPKLAKLGMQELMFLFRSG</sequence>
<keyword evidence="7" id="KW-0862">Zinc</keyword>
<dbReference type="GO" id="GO:0016787">
    <property type="term" value="F:hydrolase activity"/>
    <property type="evidence" value="ECO:0007669"/>
    <property type="project" value="UniProtKB-KW"/>
</dbReference>
<evidence type="ECO:0000256" key="4">
    <source>
        <dbReference type="ARBA" id="ARBA00022771"/>
    </source>
</evidence>
<evidence type="ECO:0000256" key="6">
    <source>
        <dbReference type="ARBA" id="ARBA00022806"/>
    </source>
</evidence>
<dbReference type="GO" id="GO:0005737">
    <property type="term" value="C:cytoplasm"/>
    <property type="evidence" value="ECO:0007669"/>
    <property type="project" value="TreeGrafter"/>
</dbReference>
<feature type="domain" description="RING-type" evidence="10">
    <location>
        <begin position="224"/>
        <end position="267"/>
    </location>
</feature>
<evidence type="ECO:0000256" key="9">
    <source>
        <dbReference type="PROSITE-ProRule" id="PRU00175"/>
    </source>
</evidence>
<dbReference type="InterPro" id="IPR050628">
    <property type="entry name" value="SNF2_RAD54_helicase_TF"/>
</dbReference>
<organism evidence="13 14">
    <name type="scientific">Linnemannia hyalina</name>
    <dbReference type="NCBI Taxonomy" id="64524"/>
    <lineage>
        <taxon>Eukaryota</taxon>
        <taxon>Fungi</taxon>
        <taxon>Fungi incertae sedis</taxon>
        <taxon>Mucoromycota</taxon>
        <taxon>Mortierellomycotina</taxon>
        <taxon>Mortierellomycetes</taxon>
        <taxon>Mortierellales</taxon>
        <taxon>Mortierellaceae</taxon>
        <taxon>Linnemannia</taxon>
    </lineage>
</organism>
<dbReference type="PROSITE" id="PS51192">
    <property type="entry name" value="HELICASE_ATP_BIND_1"/>
    <property type="match status" value="1"/>
</dbReference>
<dbReference type="SMART" id="SM00490">
    <property type="entry name" value="HELICc"/>
    <property type="match status" value="1"/>
</dbReference>
<dbReference type="InterPro" id="IPR000330">
    <property type="entry name" value="SNF2_N"/>
</dbReference>
<dbReference type="InterPro" id="IPR027370">
    <property type="entry name" value="Znf-RING_euk"/>
</dbReference>
<dbReference type="InterPro" id="IPR027417">
    <property type="entry name" value="P-loop_NTPase"/>
</dbReference>
<comment type="caution">
    <text evidence="13">The sequence shown here is derived from an EMBL/GenBank/DDBJ whole genome shotgun (WGS) entry which is preliminary data.</text>
</comment>
<feature type="domain" description="Helicase C-terminal" evidence="12">
    <location>
        <begin position="328"/>
        <end position="487"/>
    </location>
</feature>
<dbReference type="AlphaFoldDB" id="A0A9P7XYB9"/>
<accession>A0A9P7XYB9</accession>
<dbReference type="SUPFAM" id="SSF52540">
    <property type="entry name" value="P-loop containing nucleoside triphosphate hydrolases"/>
    <property type="match status" value="1"/>
</dbReference>
<dbReference type="EMBL" id="JAHRHY010000005">
    <property type="protein sequence ID" value="KAG9069377.1"/>
    <property type="molecule type" value="Genomic_DNA"/>
</dbReference>
<keyword evidence="6" id="KW-0347">Helicase</keyword>
<keyword evidence="14" id="KW-1185">Reference proteome</keyword>
<dbReference type="GO" id="GO:0005634">
    <property type="term" value="C:nucleus"/>
    <property type="evidence" value="ECO:0007669"/>
    <property type="project" value="TreeGrafter"/>
</dbReference>
<feature type="domain" description="Helicase ATP-binding" evidence="11">
    <location>
        <begin position="1"/>
        <end position="81"/>
    </location>
</feature>
<evidence type="ECO:0000259" key="12">
    <source>
        <dbReference type="PROSITE" id="PS51194"/>
    </source>
</evidence>
<evidence type="ECO:0000256" key="3">
    <source>
        <dbReference type="ARBA" id="ARBA00022741"/>
    </source>
</evidence>
<comment type="similarity">
    <text evidence="1">Belongs to the SNF2/RAD54 helicase family.</text>
</comment>
<dbReference type="Proteomes" id="UP000707451">
    <property type="component" value="Unassembled WGS sequence"/>
</dbReference>
<dbReference type="Gene3D" id="3.40.50.10810">
    <property type="entry name" value="Tandem AAA-ATPase domain"/>
    <property type="match status" value="1"/>
</dbReference>
<proteinExistence type="inferred from homology"/>
<evidence type="ECO:0000256" key="8">
    <source>
        <dbReference type="ARBA" id="ARBA00022840"/>
    </source>
</evidence>
<dbReference type="InterPro" id="IPR038718">
    <property type="entry name" value="SNF2-like_sf"/>
</dbReference>
<dbReference type="Gene3D" id="3.30.40.10">
    <property type="entry name" value="Zinc/RING finger domain, C3HC4 (zinc finger)"/>
    <property type="match status" value="1"/>
</dbReference>
<dbReference type="PROSITE" id="PS50089">
    <property type="entry name" value="ZF_RING_2"/>
    <property type="match status" value="1"/>
</dbReference>
<dbReference type="CDD" id="cd18793">
    <property type="entry name" value="SF2_C_SNF"/>
    <property type="match status" value="1"/>
</dbReference>